<dbReference type="InterPro" id="IPR030482">
    <property type="entry name" value="PDRG1"/>
</dbReference>
<evidence type="ECO:0000313" key="4">
    <source>
        <dbReference type="Proteomes" id="UP000829291"/>
    </source>
</evidence>
<dbReference type="CDD" id="cd22860">
    <property type="entry name" value="PDRG1"/>
    <property type="match status" value="1"/>
</dbReference>
<keyword evidence="4" id="KW-1185">Reference proteome</keyword>
<dbReference type="Proteomes" id="UP000829291">
    <property type="component" value="Chromosome 5"/>
</dbReference>
<evidence type="ECO:0000256" key="3">
    <source>
        <dbReference type="ARBA" id="ARBA00023186"/>
    </source>
</evidence>
<evidence type="ECO:0000313" key="5">
    <source>
        <dbReference type="RefSeq" id="XP_046596539.1"/>
    </source>
</evidence>
<keyword evidence="2" id="KW-0963">Cytoplasm</keyword>
<dbReference type="RefSeq" id="XP_046596539.1">
    <property type="nucleotide sequence ID" value="XM_046740583.1"/>
</dbReference>
<evidence type="ECO:0000256" key="2">
    <source>
        <dbReference type="ARBA" id="ARBA00022490"/>
    </source>
</evidence>
<name>A0ABM3G8E1_NEOLC</name>
<dbReference type="PANTHER" id="PTHR21162:SF0">
    <property type="entry name" value="P53 AND DNA DAMAGE-REGULATED PROTEIN 1"/>
    <property type="match status" value="1"/>
</dbReference>
<sequence>MKNLAVNKDYAMNDEQKTLKYLEEVEAKAEEILMDRQEIVALDKRRNDDRMGERALRNQKFDKTWMAVGPLLIKMSTNSAQELLAKDQRECDVEINKIRSDLRVKVNQLRDLEHTQSVPGLMLNPMSREEMLAVNQVLGKSL</sequence>
<keyword evidence="3" id="KW-0143">Chaperone</keyword>
<proteinExistence type="predicted"/>
<comment type="subcellular location">
    <subcellularLocation>
        <location evidence="1">Cytoplasm</location>
    </subcellularLocation>
</comment>
<dbReference type="GeneID" id="107224097"/>
<gene>
    <name evidence="5" type="primary">LOC107224097</name>
</gene>
<organism evidence="4 5">
    <name type="scientific">Neodiprion lecontei</name>
    <name type="common">Redheaded pine sawfly</name>
    <dbReference type="NCBI Taxonomy" id="441921"/>
    <lineage>
        <taxon>Eukaryota</taxon>
        <taxon>Metazoa</taxon>
        <taxon>Ecdysozoa</taxon>
        <taxon>Arthropoda</taxon>
        <taxon>Hexapoda</taxon>
        <taxon>Insecta</taxon>
        <taxon>Pterygota</taxon>
        <taxon>Neoptera</taxon>
        <taxon>Endopterygota</taxon>
        <taxon>Hymenoptera</taxon>
        <taxon>Tenthredinoidea</taxon>
        <taxon>Diprionidae</taxon>
        <taxon>Diprioninae</taxon>
        <taxon>Neodiprion</taxon>
    </lineage>
</organism>
<accession>A0ABM3G8E1</accession>
<dbReference type="PANTHER" id="PTHR21162">
    <property type="entry name" value="P53 AND DNA DAMAGE-REGULATED PROTEIN"/>
    <property type="match status" value="1"/>
</dbReference>
<protein>
    <submittedName>
        <fullName evidence="5">P53 and DNA damage-regulated protein 1 isoform X1</fullName>
    </submittedName>
</protein>
<reference evidence="5" key="1">
    <citation type="submission" date="2025-08" db="UniProtKB">
        <authorList>
            <consortium name="RefSeq"/>
        </authorList>
    </citation>
    <scope>IDENTIFICATION</scope>
    <source>
        <tissue evidence="5">Thorax and Abdomen</tissue>
    </source>
</reference>
<evidence type="ECO:0000256" key="1">
    <source>
        <dbReference type="ARBA" id="ARBA00004496"/>
    </source>
</evidence>